<gene>
    <name evidence="1" type="ordered locus">Oter_2904</name>
</gene>
<keyword evidence="2" id="KW-1185">Reference proteome</keyword>
<dbReference type="AlphaFoldDB" id="B1ZY36"/>
<accession>B1ZY36</accession>
<proteinExistence type="predicted"/>
<reference evidence="1 2" key="1">
    <citation type="journal article" date="2011" name="J. Bacteriol.">
        <title>Genome sequence of the verrucomicrobium Opitutus terrae PB90-1, an abundant inhabitant of rice paddy soil ecosystems.</title>
        <authorList>
            <person name="van Passel M.W."/>
            <person name="Kant R."/>
            <person name="Palva A."/>
            <person name="Copeland A."/>
            <person name="Lucas S."/>
            <person name="Lapidus A."/>
            <person name="Glavina del Rio T."/>
            <person name="Pitluck S."/>
            <person name="Goltsman E."/>
            <person name="Clum A."/>
            <person name="Sun H."/>
            <person name="Schmutz J."/>
            <person name="Larimer F.W."/>
            <person name="Land M.L."/>
            <person name="Hauser L."/>
            <person name="Kyrpides N."/>
            <person name="Mikhailova N."/>
            <person name="Richardson P.P."/>
            <person name="Janssen P.H."/>
            <person name="de Vos W.M."/>
            <person name="Smidt H."/>
        </authorList>
    </citation>
    <scope>NUCLEOTIDE SEQUENCE [LARGE SCALE GENOMIC DNA]</scope>
    <source>
        <strain evidence="2">DSM 11246 / JCM 15787 / PB90-1</strain>
    </source>
</reference>
<dbReference type="OrthoDB" id="242375at2"/>
<dbReference type="STRING" id="452637.Oter_2904"/>
<dbReference type="HOGENOM" id="CLU_064249_0_0_0"/>
<dbReference type="Pfam" id="PF14100">
    <property type="entry name" value="DUF6807"/>
    <property type="match status" value="1"/>
</dbReference>
<evidence type="ECO:0000313" key="2">
    <source>
        <dbReference type="Proteomes" id="UP000007013"/>
    </source>
</evidence>
<name>B1ZY36_OPITP</name>
<dbReference type="RefSeq" id="WP_012375720.1">
    <property type="nucleotide sequence ID" value="NC_010571.1"/>
</dbReference>
<organism evidence="1 2">
    <name type="scientific">Opitutus terrae (strain DSM 11246 / JCM 15787 / PB90-1)</name>
    <dbReference type="NCBI Taxonomy" id="452637"/>
    <lineage>
        <taxon>Bacteria</taxon>
        <taxon>Pseudomonadati</taxon>
        <taxon>Verrucomicrobiota</taxon>
        <taxon>Opitutia</taxon>
        <taxon>Opitutales</taxon>
        <taxon>Opitutaceae</taxon>
        <taxon>Opitutus</taxon>
    </lineage>
</organism>
<dbReference type="EMBL" id="CP001032">
    <property type="protein sequence ID" value="ACB76185.1"/>
    <property type="molecule type" value="Genomic_DNA"/>
</dbReference>
<sequence length="284" mass="32411">MKPELDFALPTDGVVEIRCRKGPMLARYVYLPNTPLAESPRPYFHPLCSMAGEELTCFRPNDHPWHHGLSFTINQVSGHAFWGGPTYRQPDGYQWRTDHGRQWHVEWHKRCAEQLAHTIEWQTGARETLLREQRVLSFKVLGPAAWQLRWQAELVNVTSRALELGNPFSSEGLDGSHYTGLQFRGARDLLDDHGDAAIGVFGEGGLAGETAVHGTAAKWMEWHAQKDTTLHRVTIRFENHTGPLHWFVRRHNPLAAFPFQYEHDLSLPPTGRLEIDHTLTFTDA</sequence>
<dbReference type="InterPro" id="IPR029475">
    <property type="entry name" value="DUF6807"/>
</dbReference>
<dbReference type="KEGG" id="ote:Oter_2904"/>
<dbReference type="eggNOG" id="COG0673">
    <property type="taxonomic scope" value="Bacteria"/>
</dbReference>
<evidence type="ECO:0000313" key="1">
    <source>
        <dbReference type="EMBL" id="ACB76185.1"/>
    </source>
</evidence>
<dbReference type="Proteomes" id="UP000007013">
    <property type="component" value="Chromosome"/>
</dbReference>
<protein>
    <submittedName>
        <fullName evidence="1">Oxidoreductase domain protein</fullName>
    </submittedName>
</protein>